<dbReference type="eggNOG" id="COG1032">
    <property type="taxonomic scope" value="Bacteria"/>
</dbReference>
<protein>
    <submittedName>
        <fullName evidence="11">Fe-S protein, radical SAM family</fullName>
    </submittedName>
</protein>
<keyword evidence="8" id="KW-0472">Membrane</keyword>
<dbReference type="InterPro" id="IPR006158">
    <property type="entry name" value="Cobalamin-bd"/>
</dbReference>
<organism evidence="11 12">
    <name type="scientific">Kordia algicida OT-1</name>
    <dbReference type="NCBI Taxonomy" id="391587"/>
    <lineage>
        <taxon>Bacteria</taxon>
        <taxon>Pseudomonadati</taxon>
        <taxon>Bacteroidota</taxon>
        <taxon>Flavobacteriia</taxon>
        <taxon>Flavobacteriales</taxon>
        <taxon>Flavobacteriaceae</taxon>
        <taxon>Kordia</taxon>
    </lineage>
</organism>
<feature type="domain" description="B12-binding" evidence="9">
    <location>
        <begin position="5"/>
        <end position="140"/>
    </location>
</feature>
<keyword evidence="2" id="KW-0489">Methyltransferase</keyword>
<evidence type="ECO:0000313" key="12">
    <source>
        <dbReference type="Proteomes" id="UP000002945"/>
    </source>
</evidence>
<dbReference type="InterPro" id="IPR007197">
    <property type="entry name" value="rSAM"/>
</dbReference>
<dbReference type="Pfam" id="PF04055">
    <property type="entry name" value="Radical_SAM"/>
    <property type="match status" value="1"/>
</dbReference>
<name>A9DP63_9FLAO</name>
<proteinExistence type="predicted"/>
<evidence type="ECO:0000256" key="7">
    <source>
        <dbReference type="ARBA" id="ARBA00023014"/>
    </source>
</evidence>
<gene>
    <name evidence="11" type="ORF">KAOT1_19412</name>
</gene>
<dbReference type="InterPro" id="IPR058240">
    <property type="entry name" value="rSAM_sf"/>
</dbReference>
<dbReference type="SFLD" id="SFLDG01082">
    <property type="entry name" value="B12-binding_domain_containing"/>
    <property type="match status" value="1"/>
</dbReference>
<dbReference type="STRING" id="391587.KAOT1_19412"/>
<dbReference type="PANTHER" id="PTHR43409">
    <property type="entry name" value="ANAEROBIC MAGNESIUM-PROTOPORPHYRIN IX MONOMETHYL ESTER CYCLASE-RELATED"/>
    <property type="match status" value="1"/>
</dbReference>
<evidence type="ECO:0000256" key="5">
    <source>
        <dbReference type="ARBA" id="ARBA00022723"/>
    </source>
</evidence>
<dbReference type="SMART" id="SM00729">
    <property type="entry name" value="Elp3"/>
    <property type="match status" value="1"/>
</dbReference>
<keyword evidence="7" id="KW-0411">Iron-sulfur</keyword>
<evidence type="ECO:0000259" key="9">
    <source>
        <dbReference type="PROSITE" id="PS51332"/>
    </source>
</evidence>
<evidence type="ECO:0000259" key="10">
    <source>
        <dbReference type="PROSITE" id="PS51918"/>
    </source>
</evidence>
<dbReference type="PROSITE" id="PS51332">
    <property type="entry name" value="B12_BINDING"/>
    <property type="match status" value="1"/>
</dbReference>
<keyword evidence="12" id="KW-1185">Reference proteome</keyword>
<comment type="cofactor">
    <cofactor evidence="1">
        <name>[4Fe-4S] cluster</name>
        <dbReference type="ChEBI" id="CHEBI:49883"/>
    </cofactor>
</comment>
<evidence type="ECO:0000256" key="2">
    <source>
        <dbReference type="ARBA" id="ARBA00022603"/>
    </source>
</evidence>
<feature type="domain" description="Radical SAM core" evidence="10">
    <location>
        <begin position="184"/>
        <end position="405"/>
    </location>
</feature>
<reference evidence="11 12" key="1">
    <citation type="journal article" date="2011" name="J. Bacteriol.">
        <title>Genome sequence of the algicidal bacterium Kordia algicida OT-1.</title>
        <authorList>
            <person name="Lee H.S."/>
            <person name="Kang S.G."/>
            <person name="Kwon K.K."/>
            <person name="Lee J.H."/>
            <person name="Kim S.J."/>
        </authorList>
    </citation>
    <scope>NUCLEOTIDE SEQUENCE [LARGE SCALE GENOMIC DNA]</scope>
    <source>
        <strain evidence="11 12">OT-1</strain>
    </source>
</reference>
<comment type="caution">
    <text evidence="11">The sequence shown here is derived from an EMBL/GenBank/DDBJ whole genome shotgun (WGS) entry which is preliminary data.</text>
</comment>
<evidence type="ECO:0000256" key="4">
    <source>
        <dbReference type="ARBA" id="ARBA00022691"/>
    </source>
</evidence>
<dbReference type="GO" id="GO:0046872">
    <property type="term" value="F:metal ion binding"/>
    <property type="evidence" value="ECO:0007669"/>
    <property type="project" value="UniProtKB-KW"/>
</dbReference>
<dbReference type="CDD" id="cd01335">
    <property type="entry name" value="Radical_SAM"/>
    <property type="match status" value="1"/>
</dbReference>
<dbReference type="GO" id="GO:0003824">
    <property type="term" value="F:catalytic activity"/>
    <property type="evidence" value="ECO:0007669"/>
    <property type="project" value="InterPro"/>
</dbReference>
<dbReference type="Pfam" id="PF02310">
    <property type="entry name" value="B12-binding"/>
    <property type="match status" value="1"/>
</dbReference>
<dbReference type="SFLD" id="SFLDS00029">
    <property type="entry name" value="Radical_SAM"/>
    <property type="match status" value="1"/>
</dbReference>
<dbReference type="InterPro" id="IPR034466">
    <property type="entry name" value="Methyltransferase_Class_B"/>
</dbReference>
<evidence type="ECO:0000256" key="1">
    <source>
        <dbReference type="ARBA" id="ARBA00001966"/>
    </source>
</evidence>
<dbReference type="InterPro" id="IPR006638">
    <property type="entry name" value="Elp3/MiaA/NifB-like_rSAM"/>
</dbReference>
<sequence length="475" mass="55221">MLVLKKRKILLYNPIAVFFDMPLALLAIGSVLDPEKYEVIIVDGRIDENPLETIEKHVDEALCFGTTVLTGRPIKDALVVTQAVKKMRKDIPVIWGGWHTSLFPKQTLKDEICIDVTAQGQGEDTFKELVEAYATTGDISEIKGICYRNDEGEIVKNPPRTIVAMDTFADINYELIDVEKYFEKKGRRQLDYISSTGCYFRCTFCADPFVYNRKWTAISPEIMVNKLAELHEKYKFTDLNLQDETYFTYRDRVIEISERMIEKGLNFTWAATMRADQGSRMSVEDFKICAKSGLRRLLIGVESGSQEMMNWLKKDIKVEQVYMCAERCKDLGIAVQFPFIVGFPEETDKSIEETVKVALDLNSMHPNFHTPIFYFKPYPGTTITDNVVKEGYKLPETVHEWSDFDFVGSSGPWVSEEKYDFFEKFKFYLKFAYSNQKWIYKPLQLLARWRCKHKYFNVPVEKKIVDKFFKKQQLA</sequence>
<keyword evidence="3" id="KW-0808">Transferase</keyword>
<dbReference type="AlphaFoldDB" id="A9DP63"/>
<dbReference type="InterPro" id="IPR023404">
    <property type="entry name" value="rSAM_horseshoe"/>
</dbReference>
<evidence type="ECO:0000313" key="11">
    <source>
        <dbReference type="EMBL" id="EDP97363.1"/>
    </source>
</evidence>
<dbReference type="PROSITE" id="PS51918">
    <property type="entry name" value="RADICAL_SAM"/>
    <property type="match status" value="1"/>
</dbReference>
<dbReference type="GO" id="GO:0051539">
    <property type="term" value="F:4 iron, 4 sulfur cluster binding"/>
    <property type="evidence" value="ECO:0007669"/>
    <property type="project" value="UniProtKB-KW"/>
</dbReference>
<dbReference type="Gene3D" id="3.80.30.20">
    <property type="entry name" value="tm_1862 like domain"/>
    <property type="match status" value="1"/>
</dbReference>
<evidence type="ECO:0000256" key="3">
    <source>
        <dbReference type="ARBA" id="ARBA00022679"/>
    </source>
</evidence>
<accession>A9DP63</accession>
<keyword evidence="8" id="KW-1133">Transmembrane helix</keyword>
<evidence type="ECO:0000256" key="6">
    <source>
        <dbReference type="ARBA" id="ARBA00023004"/>
    </source>
</evidence>
<dbReference type="GO" id="GO:0031419">
    <property type="term" value="F:cobalamin binding"/>
    <property type="evidence" value="ECO:0007669"/>
    <property type="project" value="InterPro"/>
</dbReference>
<feature type="transmembrane region" description="Helical" evidence="8">
    <location>
        <begin position="12"/>
        <end position="32"/>
    </location>
</feature>
<dbReference type="CDD" id="cd02068">
    <property type="entry name" value="radical_SAM_B12_BD"/>
    <property type="match status" value="1"/>
</dbReference>
<dbReference type="Gene3D" id="3.40.50.280">
    <property type="entry name" value="Cobalamin-binding domain"/>
    <property type="match status" value="1"/>
</dbReference>
<dbReference type="HOGENOM" id="CLU_021572_4_3_10"/>
<dbReference type="SUPFAM" id="SSF102114">
    <property type="entry name" value="Radical SAM enzymes"/>
    <property type="match status" value="1"/>
</dbReference>
<keyword evidence="4" id="KW-0949">S-adenosyl-L-methionine</keyword>
<dbReference type="Proteomes" id="UP000002945">
    <property type="component" value="Unassembled WGS sequence"/>
</dbReference>
<dbReference type="PANTHER" id="PTHR43409:SF7">
    <property type="entry name" value="BLL1977 PROTEIN"/>
    <property type="match status" value="1"/>
</dbReference>
<keyword evidence="8" id="KW-0812">Transmembrane</keyword>
<dbReference type="InterPro" id="IPR051198">
    <property type="entry name" value="BchE-like"/>
</dbReference>
<dbReference type="EMBL" id="ABIB01000002">
    <property type="protein sequence ID" value="EDP97363.1"/>
    <property type="molecule type" value="Genomic_DNA"/>
</dbReference>
<dbReference type="SFLD" id="SFLDG01123">
    <property type="entry name" value="methyltransferase_(Class_B)"/>
    <property type="match status" value="1"/>
</dbReference>
<keyword evidence="5" id="KW-0479">Metal-binding</keyword>
<evidence type="ECO:0000256" key="8">
    <source>
        <dbReference type="SAM" id="Phobius"/>
    </source>
</evidence>
<keyword evidence="6" id="KW-0408">Iron</keyword>